<dbReference type="GO" id="GO:0016117">
    <property type="term" value="P:carotenoid biosynthetic process"/>
    <property type="evidence" value="ECO:0007669"/>
    <property type="project" value="InterPro"/>
</dbReference>
<dbReference type="Pfam" id="PF05834">
    <property type="entry name" value="Lycopene_cycl"/>
    <property type="match status" value="1"/>
</dbReference>
<comment type="caution">
    <text evidence="1">The sequence shown here is derived from an EMBL/GenBank/DDBJ whole genome shotgun (WGS) entry which is preliminary data.</text>
</comment>
<dbReference type="NCBIfam" id="TIGR01789">
    <property type="entry name" value="lycopene_cycl"/>
    <property type="match status" value="1"/>
</dbReference>
<sequence>MSGVMCDLAIIGGGLSGGLIALAARRMQPERRILLIEAAPALGGAHLWSFVDSDVGEAEKALLQPLVNYGWREYSVVFPQYKRALPFPFYSLRSDRFDEALREAMPAESILTGRRATGVSADGVVLEDGTMIAAHGVIDARGPADLSLLDLHYRKFVGYELTLDGPHSVRRATLIDAAADPAEGFQYMMMLPIETDRLFIEDVRYEAWPDIDMTDHGNRIVNHAARFGWRIRSSARGQAGILPIALGGAFDDYWNSGGVGVAKAGLRAGLFHPVTGNSLADAARTALLVAGAQDWSGAALHKLLHDHAARAWAQRDYYRRFARHMLRGLPVAEGYMMLESLYRMDADLIARFHGMRLGLADRMALSLGEGPMPLKAMLGR</sequence>
<dbReference type="Proteomes" id="UP000218934">
    <property type="component" value="Unassembled WGS sequence"/>
</dbReference>
<evidence type="ECO:0000313" key="2">
    <source>
        <dbReference type="Proteomes" id="UP000218934"/>
    </source>
</evidence>
<dbReference type="InterPro" id="IPR036188">
    <property type="entry name" value="FAD/NAD-bd_sf"/>
</dbReference>
<dbReference type="KEGG" id="rdi:CMV14_00555"/>
<proteinExistence type="predicted"/>
<dbReference type="InterPro" id="IPR008461">
    <property type="entry name" value="CrtY"/>
</dbReference>
<dbReference type="RefSeq" id="WP_066964588.1">
    <property type="nucleotide sequence ID" value="NZ_CP023449.1"/>
</dbReference>
<accession>A0A2A4FYF8</accession>
<dbReference type="AlphaFoldDB" id="A0A2A4FYF8"/>
<organism evidence="1 2">
    <name type="scientific">Rhizorhabdus dicambivorans</name>
    <dbReference type="NCBI Taxonomy" id="1850238"/>
    <lineage>
        <taxon>Bacteria</taxon>
        <taxon>Pseudomonadati</taxon>
        <taxon>Pseudomonadota</taxon>
        <taxon>Alphaproteobacteria</taxon>
        <taxon>Sphingomonadales</taxon>
        <taxon>Sphingomonadaceae</taxon>
        <taxon>Rhizorhabdus</taxon>
    </lineage>
</organism>
<reference evidence="1 2" key="1">
    <citation type="submission" date="2017-09" db="EMBL/GenBank/DDBJ databases">
        <title>The Catabolism of 3,6-Dichlorosalicylic acid is Initiated by the Cytochrome P450 Monooxygenase DsmABC in Rhizorhabdus dicambivorans Ndbn-20.</title>
        <authorList>
            <person name="Na L."/>
        </authorList>
    </citation>
    <scope>NUCLEOTIDE SEQUENCE [LARGE SCALE GENOMIC DNA]</scope>
    <source>
        <strain evidence="1 2">Ndbn-20m</strain>
    </source>
</reference>
<keyword evidence="2" id="KW-1185">Reference proteome</keyword>
<dbReference type="OrthoDB" id="5793379at2"/>
<evidence type="ECO:0000313" key="1">
    <source>
        <dbReference type="EMBL" id="PCE43250.1"/>
    </source>
</evidence>
<dbReference type="SUPFAM" id="SSF51905">
    <property type="entry name" value="FAD/NAD(P)-binding domain"/>
    <property type="match status" value="1"/>
</dbReference>
<dbReference type="GO" id="GO:0045436">
    <property type="term" value="F:lycopene beta cyclase activity"/>
    <property type="evidence" value="ECO:0007669"/>
    <property type="project" value="InterPro"/>
</dbReference>
<protein>
    <submittedName>
        <fullName evidence="1">Lycopene cyclase</fullName>
    </submittedName>
</protein>
<dbReference type="EMBL" id="NWUF01000004">
    <property type="protein sequence ID" value="PCE43250.1"/>
    <property type="molecule type" value="Genomic_DNA"/>
</dbReference>
<name>A0A2A4FYF8_9SPHN</name>
<gene>
    <name evidence="1" type="primary">crtY</name>
    <name evidence="1" type="ORF">COO09_05590</name>
</gene>